<dbReference type="Pfam" id="PF21924">
    <property type="entry name" value="XRCC4_CC"/>
    <property type="match status" value="1"/>
</dbReference>
<evidence type="ECO:0000256" key="7">
    <source>
        <dbReference type="SAM" id="Coils"/>
    </source>
</evidence>
<dbReference type="InterPro" id="IPR009089">
    <property type="entry name" value="XRCC4_N_sf"/>
</dbReference>
<sequence>SQCRTSVREIRLSSQPDSAYFLRVAWEGRGLGSGFRVLLTDGQKAWTGAVSAEAVRSEAEDLEMQADRYVEELQEALTSSGGSAPFSFTLAPPPDAAAAATVTLTYEKQQKDISFRLGSVCLSAVSDPLVVVTKLLSETLQRGTELDLQNQNLEQENQRLRGEQERMESRLKLYAAAKDSLEAELFSRFVLVLNEKKEKLRSLQERAAQLEERSRGNHSEPTRPQQDEYGGTTDEEPEEEERKSACPASSLDDSLHDITDVAPTRKRRFRHLEAPGAASTRGGLALRCRPLAGEETHSSAVKPAGARIPDSSDQRRPDRVQPPPPSWVLLQSGLIRRLDGEDALSSAF</sequence>
<dbReference type="GO" id="GO:0010165">
    <property type="term" value="P:response to X-ray"/>
    <property type="evidence" value="ECO:0007669"/>
    <property type="project" value="TreeGrafter"/>
</dbReference>
<feature type="coiled-coil region" evidence="7">
    <location>
        <begin position="52"/>
        <end position="79"/>
    </location>
</feature>
<proteinExistence type="inferred from homology"/>
<evidence type="ECO:0000313" key="12">
    <source>
        <dbReference type="Ensembl" id="ENSSFAP00005037501.1"/>
    </source>
</evidence>
<feature type="compositionally biased region" description="Basic and acidic residues" evidence="8">
    <location>
        <begin position="310"/>
        <end position="319"/>
    </location>
</feature>
<feature type="domain" description="XRCC4 coiled-coil" evidence="10">
    <location>
        <begin position="127"/>
        <end position="203"/>
    </location>
</feature>
<dbReference type="InParanoid" id="A0A672I748"/>
<dbReference type="InterPro" id="IPR053962">
    <property type="entry name" value="XRCC4_CC"/>
</dbReference>
<keyword evidence="4" id="KW-0234">DNA repair</keyword>
<gene>
    <name evidence="12" type="primary">xrcc4</name>
</gene>
<dbReference type="GO" id="GO:0033152">
    <property type="term" value="P:immunoglobulin V(D)J recombination"/>
    <property type="evidence" value="ECO:0007669"/>
    <property type="project" value="TreeGrafter"/>
</dbReference>
<dbReference type="AlphaFoldDB" id="A0A672I748"/>
<dbReference type="SUPFAM" id="SSF58022">
    <property type="entry name" value="XRCC4, C-terminal oligomerization domain"/>
    <property type="match status" value="1"/>
</dbReference>
<dbReference type="GO" id="GO:0006303">
    <property type="term" value="P:double-strand break repair via nonhomologous end joining"/>
    <property type="evidence" value="ECO:0007669"/>
    <property type="project" value="TreeGrafter"/>
</dbReference>
<dbReference type="Gene3D" id="2.170.210.10">
    <property type="entry name" value="DNA double-strand break repair and VJ recombination XRCC4, N-terminal"/>
    <property type="match status" value="1"/>
</dbReference>
<reference evidence="12" key="2">
    <citation type="submission" date="2025-09" db="UniProtKB">
        <authorList>
            <consortium name="Ensembl"/>
        </authorList>
    </citation>
    <scope>IDENTIFICATION</scope>
</reference>
<evidence type="ECO:0000259" key="11">
    <source>
        <dbReference type="Pfam" id="PF21925"/>
    </source>
</evidence>
<keyword evidence="2" id="KW-0227">DNA damage</keyword>
<evidence type="ECO:0000256" key="3">
    <source>
        <dbReference type="ARBA" id="ARBA00023172"/>
    </source>
</evidence>
<evidence type="ECO:0000256" key="5">
    <source>
        <dbReference type="ARBA" id="ARBA00023242"/>
    </source>
</evidence>
<evidence type="ECO:0000256" key="8">
    <source>
        <dbReference type="SAM" id="MobiDB-lite"/>
    </source>
</evidence>
<comment type="subcellular location">
    <subcellularLocation>
        <location evidence="1">Nucleus</location>
    </subcellularLocation>
</comment>
<protein>
    <submittedName>
        <fullName evidence="12">X-ray repair complementing defective repair in Chinese hamster cells 4</fullName>
    </submittedName>
</protein>
<dbReference type="PANTHER" id="PTHR28559:SF1">
    <property type="entry name" value="DNA REPAIR PROTEIN XRCC4"/>
    <property type="match status" value="1"/>
</dbReference>
<dbReference type="PANTHER" id="PTHR28559">
    <property type="entry name" value="DNA REPAIR PROTEIN XRCC4"/>
    <property type="match status" value="1"/>
</dbReference>
<keyword evidence="3" id="KW-0233">DNA recombination</keyword>
<evidence type="ECO:0000256" key="4">
    <source>
        <dbReference type="ARBA" id="ARBA00023204"/>
    </source>
</evidence>
<name>A0A672I748_SALFA</name>
<feature type="domain" description="XRCC4 C-terminal" evidence="11">
    <location>
        <begin position="225"/>
        <end position="274"/>
    </location>
</feature>
<dbReference type="Pfam" id="PF06632">
    <property type="entry name" value="XRCC4"/>
    <property type="match status" value="1"/>
</dbReference>
<accession>A0A672I748</accession>
<dbReference type="OMA" id="TCVRIEA"/>
<reference evidence="12" key="1">
    <citation type="submission" date="2025-08" db="UniProtKB">
        <authorList>
            <consortium name="Ensembl"/>
        </authorList>
    </citation>
    <scope>IDENTIFICATION</scope>
</reference>
<dbReference type="GO" id="GO:0005958">
    <property type="term" value="C:DNA-dependent protein kinase-DNA ligase 4 complex"/>
    <property type="evidence" value="ECO:0007669"/>
    <property type="project" value="TreeGrafter"/>
</dbReference>
<dbReference type="InterPro" id="IPR010585">
    <property type="entry name" value="DNA_repair_prot_XRCC4"/>
</dbReference>
<dbReference type="InterPro" id="IPR053961">
    <property type="entry name" value="XRCC4_N"/>
</dbReference>
<dbReference type="CDD" id="cd22283">
    <property type="entry name" value="HD_XRCC4_N"/>
    <property type="match status" value="1"/>
</dbReference>
<keyword evidence="7" id="KW-0175">Coiled coil</keyword>
<evidence type="ECO:0000259" key="9">
    <source>
        <dbReference type="Pfam" id="PF06632"/>
    </source>
</evidence>
<keyword evidence="13" id="KW-1185">Reference proteome</keyword>
<dbReference type="Pfam" id="PF21925">
    <property type="entry name" value="XRCC4_C"/>
    <property type="match status" value="1"/>
</dbReference>
<organism evidence="12 13">
    <name type="scientific">Salarias fasciatus</name>
    <name type="common">Jewelled blenny</name>
    <name type="synonym">Blennius fasciatus</name>
    <dbReference type="NCBI Taxonomy" id="181472"/>
    <lineage>
        <taxon>Eukaryota</taxon>
        <taxon>Metazoa</taxon>
        <taxon>Chordata</taxon>
        <taxon>Craniata</taxon>
        <taxon>Vertebrata</taxon>
        <taxon>Euteleostomi</taxon>
        <taxon>Actinopterygii</taxon>
        <taxon>Neopterygii</taxon>
        <taxon>Teleostei</taxon>
        <taxon>Neoteleostei</taxon>
        <taxon>Acanthomorphata</taxon>
        <taxon>Ovalentaria</taxon>
        <taxon>Blenniimorphae</taxon>
        <taxon>Blenniiformes</taxon>
        <taxon>Blennioidei</taxon>
        <taxon>Blenniidae</taxon>
        <taxon>Salariinae</taxon>
        <taxon>Salarias</taxon>
    </lineage>
</organism>
<comment type="similarity">
    <text evidence="6">Belongs to the XRCC4-XLF family. XRCC4 subfamily.</text>
</comment>
<feature type="region of interest" description="Disordered" evidence="8">
    <location>
        <begin position="207"/>
        <end position="328"/>
    </location>
</feature>
<dbReference type="InterPro" id="IPR038051">
    <property type="entry name" value="XRCC4-like_N_sf"/>
</dbReference>
<dbReference type="Ensembl" id="ENSSFAT00005038897.1">
    <property type="protein sequence ID" value="ENSSFAP00005037501.1"/>
    <property type="gene ID" value="ENSSFAG00005018858.1"/>
</dbReference>
<dbReference type="GO" id="GO:0003677">
    <property type="term" value="F:DNA binding"/>
    <property type="evidence" value="ECO:0007669"/>
    <property type="project" value="InterPro"/>
</dbReference>
<evidence type="ECO:0000259" key="10">
    <source>
        <dbReference type="Pfam" id="PF21924"/>
    </source>
</evidence>
<feature type="domain" description="XRCC4 N-terminal" evidence="9">
    <location>
        <begin position="20"/>
        <end position="122"/>
    </location>
</feature>
<dbReference type="InterPro" id="IPR053963">
    <property type="entry name" value="XRCC4_C"/>
</dbReference>
<dbReference type="SUPFAM" id="SSF50809">
    <property type="entry name" value="XRCC4, N-terminal domain"/>
    <property type="match status" value="1"/>
</dbReference>
<evidence type="ECO:0000256" key="1">
    <source>
        <dbReference type="ARBA" id="ARBA00004123"/>
    </source>
</evidence>
<evidence type="ECO:0000256" key="2">
    <source>
        <dbReference type="ARBA" id="ARBA00022763"/>
    </source>
</evidence>
<dbReference type="Gene3D" id="1.20.5.370">
    <property type="match status" value="1"/>
</dbReference>
<evidence type="ECO:0000313" key="13">
    <source>
        <dbReference type="Proteomes" id="UP000472267"/>
    </source>
</evidence>
<dbReference type="Proteomes" id="UP000472267">
    <property type="component" value="Unassembled WGS sequence"/>
</dbReference>
<feature type="compositionally biased region" description="Basic and acidic residues" evidence="8">
    <location>
        <begin position="207"/>
        <end position="221"/>
    </location>
</feature>
<evidence type="ECO:0000256" key="6">
    <source>
        <dbReference type="ARBA" id="ARBA00025728"/>
    </source>
</evidence>
<dbReference type="InterPro" id="IPR014751">
    <property type="entry name" value="XRCC4-like_C"/>
</dbReference>
<dbReference type="GO" id="GO:0032807">
    <property type="term" value="C:DNA ligase IV complex"/>
    <property type="evidence" value="ECO:0007669"/>
    <property type="project" value="TreeGrafter"/>
</dbReference>
<keyword evidence="5" id="KW-0539">Nucleus</keyword>